<evidence type="ECO:0000256" key="8">
    <source>
        <dbReference type="SAM" id="Phobius"/>
    </source>
</evidence>
<protein>
    <submittedName>
        <fullName evidence="10">Alpha-ketoglutarate-dependent taurine dioxygenase</fullName>
    </submittedName>
</protein>
<evidence type="ECO:0000256" key="1">
    <source>
        <dbReference type="ARBA" id="ARBA00001954"/>
    </source>
</evidence>
<dbReference type="FunFam" id="3.60.130.10:FF:000003">
    <property type="entry name" value="Alpha-ketoglutarate-dependent taurine dioxygenase"/>
    <property type="match status" value="1"/>
</dbReference>
<sequence>MPAFPIRRRRAGAAQILIIVVVLSLVLLYNLRSASGWASTTGPGEEIDASTATAVAASAVSVPSNTPLQSSPRREKELVVASLDSDDVSWLYDNITDWTKNIYVVDNPAANLTVPVNKGRESMAYLTFIIDNYSNLPDVMVFMHSLRYQWHNDEPMYDGIPILRNLRVENIQSRGYVNLRCVWVIGCPAEMHPLSSTTKGTEVFYADAFKELFPDTPVPETVSVSCCAQFAASSWKVLERPKADYERYRDWLRNSTLPDYDSGRIMEYTWHMIFAAVAYEPGRTAVETHDTYEHDDLRPAFPDIRWDPLTEVPYLDRGLYGHSKFRNLLDAATDVFDYNPKIGTEVHGINLAKLTDAQKDDLARLIATRGVVFFRNQADFDIDAQRELGQYFGKLHKHATTSVPRRAGLEDVHVVYTDEKSPDQRPVFTPTFLWHSDVTYEIQPPSYTSLKLLSGPPRGGGGDTLWASQYAAYDTLSAPMQKYLEGLTALHSAVTQAEGSRAVGRPVRRDPVTTEHPLIRTNPVTGWKSLFFNPGFVTKIVGIPKAESDAIMGYLNEIIITTKELHVRFQWQKNDVAFWDNRISNHSATYGFAPHRRHAVRVACHGERPVFDPAGKSQEEEFNARYGLPKVNKDGSGRSNYND</sequence>
<evidence type="ECO:0000256" key="7">
    <source>
        <dbReference type="SAM" id="MobiDB-lite"/>
    </source>
</evidence>
<evidence type="ECO:0000256" key="2">
    <source>
        <dbReference type="ARBA" id="ARBA00005896"/>
    </source>
</evidence>
<dbReference type="Pfam" id="PF11913">
    <property type="entry name" value="DUF3431"/>
    <property type="match status" value="1"/>
</dbReference>
<dbReference type="SUPFAM" id="SSF51197">
    <property type="entry name" value="Clavaminate synthase-like"/>
    <property type="match status" value="1"/>
</dbReference>
<evidence type="ECO:0000259" key="9">
    <source>
        <dbReference type="Pfam" id="PF02668"/>
    </source>
</evidence>
<organism evidence="10 11">
    <name type="scientific">Lasallia pustulata</name>
    <dbReference type="NCBI Taxonomy" id="136370"/>
    <lineage>
        <taxon>Eukaryota</taxon>
        <taxon>Fungi</taxon>
        <taxon>Dikarya</taxon>
        <taxon>Ascomycota</taxon>
        <taxon>Pezizomycotina</taxon>
        <taxon>Lecanoromycetes</taxon>
        <taxon>OSLEUM clade</taxon>
        <taxon>Umbilicariomycetidae</taxon>
        <taxon>Umbilicariales</taxon>
        <taxon>Umbilicariaceae</taxon>
        <taxon>Lasallia</taxon>
    </lineage>
</organism>
<keyword evidence="8" id="KW-0472">Membrane</keyword>
<dbReference type="GO" id="GO:0005737">
    <property type="term" value="C:cytoplasm"/>
    <property type="evidence" value="ECO:0007669"/>
    <property type="project" value="TreeGrafter"/>
</dbReference>
<evidence type="ECO:0000256" key="4">
    <source>
        <dbReference type="ARBA" id="ARBA00022964"/>
    </source>
</evidence>
<keyword evidence="5" id="KW-0560">Oxidoreductase</keyword>
<comment type="cofactor">
    <cofactor evidence="1">
        <name>Fe(2+)</name>
        <dbReference type="ChEBI" id="CHEBI:29033"/>
    </cofactor>
</comment>
<keyword evidence="8" id="KW-0812">Transmembrane</keyword>
<evidence type="ECO:0000256" key="3">
    <source>
        <dbReference type="ARBA" id="ARBA00022723"/>
    </source>
</evidence>
<dbReference type="InterPro" id="IPR003819">
    <property type="entry name" value="TauD/TfdA-like"/>
</dbReference>
<keyword evidence="8" id="KW-1133">Transmembrane helix</keyword>
<evidence type="ECO:0000256" key="5">
    <source>
        <dbReference type="ARBA" id="ARBA00023002"/>
    </source>
</evidence>
<dbReference type="InterPro" id="IPR042098">
    <property type="entry name" value="TauD-like_sf"/>
</dbReference>
<keyword evidence="3" id="KW-0479">Metal-binding</keyword>
<reference evidence="11" key="1">
    <citation type="submission" date="2017-03" db="EMBL/GenBank/DDBJ databases">
        <authorList>
            <person name="Sharma R."/>
            <person name="Thines M."/>
        </authorList>
    </citation>
    <scope>NUCLEOTIDE SEQUENCE [LARGE SCALE GENOMIC DNA]</scope>
</reference>
<feature type="transmembrane region" description="Helical" evidence="8">
    <location>
        <begin position="12"/>
        <end position="31"/>
    </location>
</feature>
<name>A0A1W5D047_9LECA</name>
<dbReference type="Gene3D" id="3.60.130.10">
    <property type="entry name" value="Clavaminate synthase-like"/>
    <property type="match status" value="1"/>
</dbReference>
<comment type="similarity">
    <text evidence="2">Belongs to the TfdA dioxygenase family.</text>
</comment>
<keyword evidence="11" id="KW-1185">Reference proteome</keyword>
<accession>A0A1W5D047</accession>
<dbReference type="InterPro" id="IPR021838">
    <property type="entry name" value="DUF3431"/>
</dbReference>
<dbReference type="EMBL" id="FWEW01001088">
    <property type="protein sequence ID" value="SLM36507.1"/>
    <property type="molecule type" value="Genomic_DNA"/>
</dbReference>
<dbReference type="AlphaFoldDB" id="A0A1W5D047"/>
<dbReference type="PANTHER" id="PTHR30468:SF31">
    <property type="entry name" value="ALPHA-KETOGLUTARATE-DEPENDENT SULFONATE DIOXYGENASE-RELATED"/>
    <property type="match status" value="1"/>
</dbReference>
<feature type="region of interest" description="Disordered" evidence="7">
    <location>
        <begin position="622"/>
        <end position="643"/>
    </location>
</feature>
<feature type="domain" description="TauD/TfdA-like" evidence="9">
    <location>
        <begin position="336"/>
        <end position="602"/>
    </location>
</feature>
<dbReference type="InterPro" id="IPR051323">
    <property type="entry name" value="AtsK-like"/>
</dbReference>
<dbReference type="Pfam" id="PF02668">
    <property type="entry name" value="TauD"/>
    <property type="match status" value="1"/>
</dbReference>
<dbReference type="GO" id="GO:0046872">
    <property type="term" value="F:metal ion binding"/>
    <property type="evidence" value="ECO:0007669"/>
    <property type="project" value="UniProtKB-KW"/>
</dbReference>
<dbReference type="GO" id="GO:0016706">
    <property type="term" value="F:2-oxoglutarate-dependent dioxygenase activity"/>
    <property type="evidence" value="ECO:0007669"/>
    <property type="project" value="TreeGrafter"/>
</dbReference>
<evidence type="ECO:0000313" key="10">
    <source>
        <dbReference type="EMBL" id="SLM36507.1"/>
    </source>
</evidence>
<dbReference type="Proteomes" id="UP000192927">
    <property type="component" value="Unassembled WGS sequence"/>
</dbReference>
<evidence type="ECO:0000256" key="6">
    <source>
        <dbReference type="ARBA" id="ARBA00023004"/>
    </source>
</evidence>
<keyword evidence="6" id="KW-0408">Iron</keyword>
<dbReference type="PANTHER" id="PTHR30468">
    <property type="entry name" value="ALPHA-KETOGLUTARATE-DEPENDENT SULFONATE DIOXYGENASE"/>
    <property type="match status" value="1"/>
</dbReference>
<evidence type="ECO:0000313" key="11">
    <source>
        <dbReference type="Proteomes" id="UP000192927"/>
    </source>
</evidence>
<keyword evidence="4 10" id="KW-0223">Dioxygenase</keyword>
<proteinExistence type="inferred from homology"/>